<dbReference type="RefSeq" id="WP_090284998.1">
    <property type="nucleotide sequence ID" value="NZ_FMWO01000040.1"/>
</dbReference>
<gene>
    <name evidence="1" type="ORF">NSMM_330065</name>
</gene>
<organism evidence="1 2">
    <name type="scientific">Nitrosomonas mobilis</name>
    <dbReference type="NCBI Taxonomy" id="51642"/>
    <lineage>
        <taxon>Bacteria</taxon>
        <taxon>Pseudomonadati</taxon>
        <taxon>Pseudomonadota</taxon>
        <taxon>Betaproteobacteria</taxon>
        <taxon>Nitrosomonadales</taxon>
        <taxon>Nitrosomonadaceae</taxon>
        <taxon>Nitrosomonas</taxon>
    </lineage>
</organism>
<dbReference type="Proteomes" id="UP000198729">
    <property type="component" value="Unassembled WGS sequence"/>
</dbReference>
<proteinExistence type="predicted"/>
<evidence type="ECO:0000313" key="2">
    <source>
        <dbReference type="Proteomes" id="UP000198729"/>
    </source>
</evidence>
<dbReference type="InterPro" id="IPR045809">
    <property type="entry name" value="MobI"/>
</dbReference>
<dbReference type="OrthoDB" id="8547785at2"/>
<dbReference type="AlphaFoldDB" id="A0A1G5SCX9"/>
<protein>
    <submittedName>
        <fullName evidence="1">Uncharacterized protein</fullName>
    </submittedName>
</protein>
<name>A0A1G5SCX9_9PROT</name>
<accession>A0A1G5SCX9</accession>
<sequence>MSTVESETLHSLESLETIWKSIEIRIDELEKIAASIIDRHWELVMQSEKAFPGWQNRSNLNLRIHRKGNNLRIDWTGIKWSSNKDGKKYPLYTHISKGKGKHTYTLSKLYSFAKEWEKPLIAETEKELAWIRRESFHLNRSLFSIRYAKAAAMRSEG</sequence>
<dbReference type="EMBL" id="FMWO01000040">
    <property type="protein sequence ID" value="SCZ85045.1"/>
    <property type="molecule type" value="Genomic_DNA"/>
</dbReference>
<keyword evidence="2" id="KW-1185">Reference proteome</keyword>
<dbReference type="Pfam" id="PF19456">
    <property type="entry name" value="MobI"/>
    <property type="match status" value="1"/>
</dbReference>
<reference evidence="1 2" key="1">
    <citation type="submission" date="2016-10" db="EMBL/GenBank/DDBJ databases">
        <authorList>
            <person name="de Groot N.N."/>
        </authorList>
    </citation>
    <scope>NUCLEOTIDE SEQUENCE [LARGE SCALE GENOMIC DNA]</scope>
    <source>
        <strain evidence="1">1</strain>
    </source>
</reference>
<evidence type="ECO:0000313" key="1">
    <source>
        <dbReference type="EMBL" id="SCZ85045.1"/>
    </source>
</evidence>